<accession>A0A284QP72</accession>
<keyword evidence="3" id="KW-1185">Reference proteome</keyword>
<dbReference type="Proteomes" id="UP000219338">
    <property type="component" value="Unassembled WGS sequence"/>
</dbReference>
<evidence type="ECO:0000256" key="1">
    <source>
        <dbReference type="SAM" id="MobiDB-lite"/>
    </source>
</evidence>
<evidence type="ECO:0000313" key="2">
    <source>
        <dbReference type="EMBL" id="SJK98294.1"/>
    </source>
</evidence>
<organism evidence="2 3">
    <name type="scientific">Armillaria ostoyae</name>
    <name type="common">Armillaria root rot fungus</name>
    <dbReference type="NCBI Taxonomy" id="47428"/>
    <lineage>
        <taxon>Eukaryota</taxon>
        <taxon>Fungi</taxon>
        <taxon>Dikarya</taxon>
        <taxon>Basidiomycota</taxon>
        <taxon>Agaricomycotina</taxon>
        <taxon>Agaricomycetes</taxon>
        <taxon>Agaricomycetidae</taxon>
        <taxon>Agaricales</taxon>
        <taxon>Marasmiineae</taxon>
        <taxon>Physalacriaceae</taxon>
        <taxon>Armillaria</taxon>
    </lineage>
</organism>
<name>A0A284QP72_ARMOS</name>
<dbReference type="EMBL" id="FUEG01000001">
    <property type="protein sequence ID" value="SJK98294.1"/>
    <property type="molecule type" value="Genomic_DNA"/>
</dbReference>
<feature type="region of interest" description="Disordered" evidence="1">
    <location>
        <begin position="1"/>
        <end position="36"/>
    </location>
</feature>
<protein>
    <submittedName>
        <fullName evidence="2">Uncharacterized protein</fullName>
    </submittedName>
</protein>
<dbReference type="AlphaFoldDB" id="A0A284QP72"/>
<evidence type="ECO:0000313" key="3">
    <source>
        <dbReference type="Proteomes" id="UP000219338"/>
    </source>
</evidence>
<reference evidence="3" key="1">
    <citation type="journal article" date="2017" name="Nat. Ecol. Evol.">
        <title>Genome expansion and lineage-specific genetic innovations in the forest pathogenic fungi Armillaria.</title>
        <authorList>
            <person name="Sipos G."/>
            <person name="Prasanna A.N."/>
            <person name="Walter M.C."/>
            <person name="O'Connor E."/>
            <person name="Balint B."/>
            <person name="Krizsan K."/>
            <person name="Kiss B."/>
            <person name="Hess J."/>
            <person name="Varga T."/>
            <person name="Slot J."/>
            <person name="Riley R."/>
            <person name="Boka B."/>
            <person name="Rigling D."/>
            <person name="Barry K."/>
            <person name="Lee J."/>
            <person name="Mihaltcheva S."/>
            <person name="LaButti K."/>
            <person name="Lipzen A."/>
            <person name="Waldron R."/>
            <person name="Moloney N.M."/>
            <person name="Sperisen C."/>
            <person name="Kredics L."/>
            <person name="Vagvoelgyi C."/>
            <person name="Patrignani A."/>
            <person name="Fitzpatrick D."/>
            <person name="Nagy I."/>
            <person name="Doyle S."/>
            <person name="Anderson J.B."/>
            <person name="Grigoriev I.V."/>
            <person name="Gueldener U."/>
            <person name="Muensterkoetter M."/>
            <person name="Nagy L.G."/>
        </authorList>
    </citation>
    <scope>NUCLEOTIDE SEQUENCE [LARGE SCALE GENOMIC DNA]</scope>
    <source>
        <strain evidence="3">C18/9</strain>
    </source>
</reference>
<proteinExistence type="predicted"/>
<gene>
    <name evidence="2" type="ORF">ARMOST_01557</name>
</gene>
<sequence>MTKTDSRATPDSLQTPHRCIPPISLGSRPSTFPISKPTPEDVHHLVHTMTPSVWNRFSFNTPHALVENGSWYQKTTILSEQLDVSPGTPDSTPIVGLQTIPPMPPSSSRTTTLTSATSTVYADGKRKTGRYDEKDLLVISSSIHLDVSWNRRITSGTGTAAWMDHVNAGSYRPFPSRKTPYLH</sequence>